<gene>
    <name evidence="6" type="primary">atpC</name>
    <name evidence="7" type="ordered locus">Metho_0837</name>
</gene>
<dbReference type="InterPro" id="IPR036079">
    <property type="entry name" value="ATPase_csu/dsu_sf"/>
</dbReference>
<comment type="subcellular location">
    <subcellularLocation>
        <location evidence="6">Cell membrane</location>
        <topology evidence="6">Peripheral membrane protein</topology>
    </subcellularLocation>
</comment>
<keyword evidence="4 6" id="KW-0406">Ion transport</keyword>
<protein>
    <recommendedName>
        <fullName evidence="6">A-type ATP synthase subunit C</fullName>
    </recommendedName>
</protein>
<evidence type="ECO:0000256" key="2">
    <source>
        <dbReference type="ARBA" id="ARBA00022448"/>
    </source>
</evidence>
<comment type="subunit">
    <text evidence="6">Has multiple subunits with at least A(3), B(3), C, D, E, F, H, I and proteolipid K(x).</text>
</comment>
<keyword evidence="8" id="KW-1185">Reference proteome</keyword>
<comment type="similarity">
    <text evidence="1 6">Belongs to the V-ATPase V0D/AC39 subunit family.</text>
</comment>
<sequence length="359" mass="41424">MRLLQRLKHGLNSQKSRPQGHSNYAYTTARVRAMKSKLLPQETYPRLMNMQIAEITRFIQEVEYKEDVDQLARLYEGVDLIEHALNRNLAVTFTKLISISEGELNFLISEYLKKYDIWNIKTILRGKRCGASTDEILEAVVTAGRLSYTFTSELAAKSTYEDVIAALSTSEYYLILKDYNGENLSEIENLLDKKYYYDLFQSIGNPKSKDRKLFNKFIRTDIDLKNLVTIFRLKKYGISDPSAADLLIEGGLKLKIRDIERMLSLSFEDFLSELEKTPYWEEISSCCSVKMDSLIDLETRIKKLRLKSAESFSHVYPLSIVPIMDYILSKENEVGNLRMIIRGKAVGLSDEEIKNQLVI</sequence>
<dbReference type="GO" id="GO:0033179">
    <property type="term" value="C:proton-transporting V-type ATPase, V0 domain"/>
    <property type="evidence" value="ECO:0007669"/>
    <property type="project" value="InterPro"/>
</dbReference>
<dbReference type="HAMAP" id="MF_00314">
    <property type="entry name" value="ATP_synth_C_arch"/>
    <property type="match status" value="1"/>
</dbReference>
<keyword evidence="6" id="KW-1003">Cell membrane</keyword>
<keyword evidence="3 6" id="KW-0375">Hydrogen ion transport</keyword>
<dbReference type="InterPro" id="IPR014272">
    <property type="entry name" value="ATPase_V0-cplx_csu"/>
</dbReference>
<evidence type="ECO:0000256" key="6">
    <source>
        <dbReference type="HAMAP-Rule" id="MF_00314"/>
    </source>
</evidence>
<dbReference type="HOGENOM" id="CLU_059311_0_1_2"/>
<dbReference type="Proteomes" id="UP000010866">
    <property type="component" value="Chromosome"/>
</dbReference>
<dbReference type="NCBIfam" id="NF002268">
    <property type="entry name" value="PRK01198.1-4"/>
    <property type="match status" value="1"/>
</dbReference>
<dbReference type="InterPro" id="IPR035067">
    <property type="entry name" value="V-type_ATPase_csu/dsu"/>
</dbReference>
<dbReference type="PANTHER" id="PTHR38682">
    <property type="entry name" value="V-TYPE ATP SYNTHASE SUBUNIT C"/>
    <property type="match status" value="1"/>
</dbReference>
<dbReference type="GO" id="GO:0046933">
    <property type="term" value="F:proton-transporting ATP synthase activity, rotational mechanism"/>
    <property type="evidence" value="ECO:0007669"/>
    <property type="project" value="UniProtKB-UniRule"/>
</dbReference>
<dbReference type="InterPro" id="IPR044911">
    <property type="entry name" value="V-type_ATPase_csu/dsu_dom_3"/>
</dbReference>
<evidence type="ECO:0000256" key="4">
    <source>
        <dbReference type="ARBA" id="ARBA00023065"/>
    </source>
</evidence>
<reference evidence="8" key="1">
    <citation type="submission" date="2012-02" db="EMBL/GenBank/DDBJ databases">
        <title>Complete sequence of chromosome of Methanomethylovorans hollandica DSM 15978.</title>
        <authorList>
            <person name="Lucas S."/>
            <person name="Copeland A."/>
            <person name="Lapidus A."/>
            <person name="Glavina del Rio T."/>
            <person name="Dalin E."/>
            <person name="Tice H."/>
            <person name="Bruce D."/>
            <person name="Goodwin L."/>
            <person name="Pitluck S."/>
            <person name="Peters L."/>
            <person name="Mikhailova N."/>
            <person name="Held B."/>
            <person name="Kyrpides N."/>
            <person name="Mavromatis K."/>
            <person name="Ivanova N."/>
            <person name="Brettin T."/>
            <person name="Detter J.C."/>
            <person name="Han C."/>
            <person name="Larimer F."/>
            <person name="Land M."/>
            <person name="Hauser L."/>
            <person name="Markowitz V."/>
            <person name="Cheng J.-F."/>
            <person name="Hugenholtz P."/>
            <person name="Woyke T."/>
            <person name="Wu D."/>
            <person name="Spring S."/>
            <person name="Schroeder M."/>
            <person name="Brambilla E."/>
            <person name="Klenk H.-P."/>
            <person name="Eisen J.A."/>
        </authorList>
    </citation>
    <scope>NUCLEOTIDE SEQUENCE [LARGE SCALE GENOMIC DNA]</scope>
    <source>
        <strain evidence="8">DSM 15978 / NBRC 107637 / DMS1</strain>
    </source>
</reference>
<dbReference type="InterPro" id="IPR002843">
    <property type="entry name" value="ATPase_V0-cplx_csu/dsu"/>
</dbReference>
<keyword evidence="5 6" id="KW-0066">ATP synthesis</keyword>
<dbReference type="PANTHER" id="PTHR38682:SF1">
    <property type="entry name" value="V-TYPE ATP SYNTHASE SUBUNIT C"/>
    <property type="match status" value="1"/>
</dbReference>
<dbReference type="SUPFAM" id="SSF103486">
    <property type="entry name" value="V-type ATP synthase subunit C"/>
    <property type="match status" value="1"/>
</dbReference>
<dbReference type="RefSeq" id="WP_015324247.1">
    <property type="nucleotide sequence ID" value="NC_019977.1"/>
</dbReference>
<dbReference type="AlphaFoldDB" id="L0KWK0"/>
<dbReference type="NCBIfam" id="TIGR02923">
    <property type="entry name" value="AhaC"/>
    <property type="match status" value="1"/>
</dbReference>
<dbReference type="STRING" id="867904.Metho_0837"/>
<dbReference type="EMBL" id="CP003362">
    <property type="protein sequence ID" value="AGB49080.1"/>
    <property type="molecule type" value="Genomic_DNA"/>
</dbReference>
<dbReference type="GO" id="GO:0042777">
    <property type="term" value="P:proton motive force-driven plasma membrane ATP synthesis"/>
    <property type="evidence" value="ECO:0007669"/>
    <property type="project" value="UniProtKB-UniRule"/>
</dbReference>
<evidence type="ECO:0000256" key="3">
    <source>
        <dbReference type="ARBA" id="ARBA00022781"/>
    </source>
</evidence>
<keyword evidence="6" id="KW-0472">Membrane</keyword>
<evidence type="ECO:0000313" key="8">
    <source>
        <dbReference type="Proteomes" id="UP000010866"/>
    </source>
</evidence>
<dbReference type="GO" id="GO:0046961">
    <property type="term" value="F:proton-transporting ATPase activity, rotational mechanism"/>
    <property type="evidence" value="ECO:0007669"/>
    <property type="project" value="InterPro"/>
</dbReference>
<name>L0KWK0_METHD</name>
<dbReference type="OrthoDB" id="4272at2157"/>
<evidence type="ECO:0000313" key="7">
    <source>
        <dbReference type="EMBL" id="AGB49080.1"/>
    </source>
</evidence>
<dbReference type="Gene3D" id="1.10.132.50">
    <property type="entry name" value="ATP synthase (C/AC39) subunit, domain 3"/>
    <property type="match status" value="1"/>
</dbReference>
<proteinExistence type="inferred from homology"/>
<dbReference type="KEGG" id="mhz:Metho_0837"/>
<dbReference type="GO" id="GO:0005886">
    <property type="term" value="C:plasma membrane"/>
    <property type="evidence" value="ECO:0007669"/>
    <property type="project" value="UniProtKB-SubCell"/>
</dbReference>
<dbReference type="InterPro" id="IPR050873">
    <property type="entry name" value="V-ATPase_V0D/AC39_subunit"/>
</dbReference>
<evidence type="ECO:0000256" key="5">
    <source>
        <dbReference type="ARBA" id="ARBA00023310"/>
    </source>
</evidence>
<evidence type="ECO:0000256" key="1">
    <source>
        <dbReference type="ARBA" id="ARBA00006709"/>
    </source>
</evidence>
<accession>L0KWK0</accession>
<dbReference type="Pfam" id="PF01992">
    <property type="entry name" value="vATP-synt_AC39"/>
    <property type="match status" value="1"/>
</dbReference>
<dbReference type="GeneID" id="14408130"/>
<organism evidence="7 8">
    <name type="scientific">Methanomethylovorans hollandica (strain DSM 15978 / NBRC 107637 / DMS1)</name>
    <dbReference type="NCBI Taxonomy" id="867904"/>
    <lineage>
        <taxon>Archaea</taxon>
        <taxon>Methanobacteriati</taxon>
        <taxon>Methanobacteriota</taxon>
        <taxon>Stenosarchaea group</taxon>
        <taxon>Methanomicrobia</taxon>
        <taxon>Methanosarcinales</taxon>
        <taxon>Methanosarcinaceae</taxon>
        <taxon>Methanomethylovorans</taxon>
    </lineage>
</organism>
<dbReference type="Gene3D" id="1.20.1690.10">
    <property type="entry name" value="V-type ATP synthase subunit C domain"/>
    <property type="match status" value="2"/>
</dbReference>
<keyword evidence="2 6" id="KW-0813">Transport</keyword>
<dbReference type="GO" id="GO:0005524">
    <property type="term" value="F:ATP binding"/>
    <property type="evidence" value="ECO:0007669"/>
    <property type="project" value="UniProtKB-UniRule"/>
</dbReference>
<comment type="function">
    <text evidence="6">Component of the A-type ATP synthase that produces ATP from ADP in the presence of a proton gradient across the membrane.</text>
</comment>